<organism evidence="7 8">
    <name type="scientific">candidate division WWE3 bacterium RBG_19FT_COMBO_34_6</name>
    <dbReference type="NCBI Taxonomy" id="1802612"/>
    <lineage>
        <taxon>Bacteria</taxon>
        <taxon>Katanobacteria</taxon>
    </lineage>
</organism>
<dbReference type="GO" id="GO:0005524">
    <property type="term" value="F:ATP binding"/>
    <property type="evidence" value="ECO:0007669"/>
    <property type="project" value="UniProtKB-UniRule"/>
</dbReference>
<keyword evidence="3 4" id="KW-0067">ATP-binding</keyword>
<dbReference type="InterPro" id="IPR043938">
    <property type="entry name" value="Ligase_CoA_dom"/>
</dbReference>
<evidence type="ECO:0000256" key="2">
    <source>
        <dbReference type="ARBA" id="ARBA00022741"/>
    </source>
</evidence>
<dbReference type="AlphaFoldDB" id="A0A1F4ULT4"/>
<dbReference type="SUPFAM" id="SSF56059">
    <property type="entry name" value="Glutathione synthetase ATP-binding domain-like"/>
    <property type="match status" value="1"/>
</dbReference>
<dbReference type="SUPFAM" id="SSF63380">
    <property type="entry name" value="Riboflavin synthase domain-like"/>
    <property type="match status" value="1"/>
</dbReference>
<evidence type="ECO:0000259" key="5">
    <source>
        <dbReference type="PROSITE" id="PS50975"/>
    </source>
</evidence>
<dbReference type="PANTHER" id="PTHR43334">
    <property type="entry name" value="ACETATE--COA LIGASE [ADP-FORMING]"/>
    <property type="match status" value="1"/>
</dbReference>
<accession>A0A1F4ULT4</accession>
<evidence type="ECO:0000313" key="8">
    <source>
        <dbReference type="Proteomes" id="UP000178615"/>
    </source>
</evidence>
<evidence type="ECO:0000256" key="4">
    <source>
        <dbReference type="PROSITE-ProRule" id="PRU00409"/>
    </source>
</evidence>
<dbReference type="Pfam" id="PF13607">
    <property type="entry name" value="Succ_CoA_lig"/>
    <property type="match status" value="1"/>
</dbReference>
<dbReference type="Gene3D" id="3.40.50.80">
    <property type="entry name" value="Nucleotide-binding domain of ferredoxin-NADP reductase (FNR) module"/>
    <property type="match status" value="1"/>
</dbReference>
<dbReference type="InterPro" id="IPR008333">
    <property type="entry name" value="Cbr1-like_FAD-bd_dom"/>
</dbReference>
<dbReference type="InterPro" id="IPR017927">
    <property type="entry name" value="FAD-bd_FR_type"/>
</dbReference>
<protein>
    <recommendedName>
        <fullName evidence="9">ATP-grasp domain-containing protein</fullName>
    </recommendedName>
</protein>
<proteinExistence type="predicted"/>
<dbReference type="SMART" id="SM00881">
    <property type="entry name" value="CoA_binding"/>
    <property type="match status" value="1"/>
</dbReference>
<dbReference type="InterPro" id="IPR016102">
    <property type="entry name" value="Succinyl-CoA_synth-like"/>
</dbReference>
<dbReference type="InterPro" id="IPR013815">
    <property type="entry name" value="ATP_grasp_subdomain_1"/>
</dbReference>
<dbReference type="Proteomes" id="UP000178615">
    <property type="component" value="Unassembled WGS sequence"/>
</dbReference>
<feature type="domain" description="FAD-binding FR-type" evidence="6">
    <location>
        <begin position="670"/>
        <end position="822"/>
    </location>
</feature>
<dbReference type="InterPro" id="IPR039261">
    <property type="entry name" value="FNR_nucleotide-bd"/>
</dbReference>
<dbReference type="EMBL" id="MEUV01000021">
    <property type="protein sequence ID" value="OGC45812.1"/>
    <property type="molecule type" value="Genomic_DNA"/>
</dbReference>
<dbReference type="Gene3D" id="3.30.1490.20">
    <property type="entry name" value="ATP-grasp fold, A domain"/>
    <property type="match status" value="1"/>
</dbReference>
<dbReference type="GO" id="GO:0046872">
    <property type="term" value="F:metal ion binding"/>
    <property type="evidence" value="ECO:0007669"/>
    <property type="project" value="InterPro"/>
</dbReference>
<feature type="non-terminal residue" evidence="7">
    <location>
        <position position="906"/>
    </location>
</feature>
<dbReference type="Gene3D" id="2.40.30.10">
    <property type="entry name" value="Translation factors"/>
    <property type="match status" value="1"/>
</dbReference>
<dbReference type="InterPro" id="IPR051538">
    <property type="entry name" value="Acyl-CoA_Synth/Transferase"/>
</dbReference>
<dbReference type="PROSITE" id="PS50975">
    <property type="entry name" value="ATP_GRASP"/>
    <property type="match status" value="1"/>
</dbReference>
<keyword evidence="2 4" id="KW-0547">Nucleotide-binding</keyword>
<evidence type="ECO:0000256" key="3">
    <source>
        <dbReference type="ARBA" id="ARBA00022840"/>
    </source>
</evidence>
<gene>
    <name evidence="7" type="ORF">A2V49_00170</name>
</gene>
<reference evidence="7 8" key="1">
    <citation type="journal article" date="2016" name="Nat. Commun.">
        <title>Thousands of microbial genomes shed light on interconnected biogeochemical processes in an aquifer system.</title>
        <authorList>
            <person name="Anantharaman K."/>
            <person name="Brown C.T."/>
            <person name="Hug L.A."/>
            <person name="Sharon I."/>
            <person name="Castelle C.J."/>
            <person name="Probst A.J."/>
            <person name="Thomas B.C."/>
            <person name="Singh A."/>
            <person name="Wilkins M.J."/>
            <person name="Karaoz U."/>
            <person name="Brodie E.L."/>
            <person name="Williams K.H."/>
            <person name="Hubbard S.S."/>
            <person name="Banfield J.F."/>
        </authorList>
    </citation>
    <scope>NUCLEOTIDE SEQUENCE [LARGE SCALE GENOMIC DNA]</scope>
</reference>
<dbReference type="InterPro" id="IPR032875">
    <property type="entry name" value="Succ_CoA_lig_flav_dom"/>
</dbReference>
<dbReference type="SUPFAM" id="SSF52343">
    <property type="entry name" value="Ferredoxin reductase-like, C-terminal NADP-linked domain"/>
    <property type="match status" value="1"/>
</dbReference>
<sequence length="906" mass="100498">MPRDLTTLFYPQSVAIIGASRSPEKLGAIVLKNIINSGYKGVIYPVNPNADVIYDLKAYKDSNDLPQIPDLYIIAIPSTLVCAEIEKISQKGGKNVVVFSAGFKEIGSEGFKMEKEIHDLAKKHGINLLGPNCLGFVNNNCPINATFGGAGKQSGNLRFITQSGAIAAGIFDWCQSSNLGFSDFVTLGNKTILHETDILDYFYQQSNSTLYTNAEDGFSHVNPIGLYLESITDGVEFLRITKVITKKDPIFILKPGKTYAAVRAMQSHTGAIAGEDDVFDAALEEAGVIRCDTLEDFFDLSRSFAWEDAPLGPRVAIISNAGGPAVISADAVIREGLELAEIDGKTREKLVEVLPRSSSIINPIDVLGDALADRYEQALEIILQTDQVDSLIIILTPQIMTQIQKTAEIIGKISKKYKKPIFCSFIGGNLVAEGEKILNQYKIPSFRFPERAVFAIGAMWQFQKQKDFQKYDSSLIEIKLPQESVKIKDIIQKAVSEEMKTLDNLQANEVLSLAGIPTPPTKLVQNVDEAINFAYEIGWPVVLKLSSPGLLHKKDVGGVILDIVNEEQLKDAWFKLGKKIEQLDDKIKTLVKFQIQKDIADGVEVLVGVKQDATFGLTLLFGAGGMYAELVGDKKIHLLPINLNEVKELVKNSKIYSLLKDENGKTQYALDKLYDVILRITKLASIMPDVSDIEINPVIVDYNDVWAVDGKVVLKEGQRKTAPQGPKFKIAVNTQHDILASKFHFYEFEPTDPFVFKSGQYISVKVSNDAIRAYSIACHEKDTKFNLLVDTRPGGQGSMYFENIKVGDKIPFLGPFGVFTLNMEDGADTLLFFATGSGASAIRCMIDDALTVYKTHKKIIFYFGLTFEEEIFWKDHFEELKSKYPNFDFKIALCKPSEKWKGHKGF</sequence>
<dbReference type="Pfam" id="PF00970">
    <property type="entry name" value="FAD_binding_6"/>
    <property type="match status" value="1"/>
</dbReference>
<evidence type="ECO:0000259" key="6">
    <source>
        <dbReference type="PROSITE" id="PS51384"/>
    </source>
</evidence>
<evidence type="ECO:0000313" key="7">
    <source>
        <dbReference type="EMBL" id="OGC45812.1"/>
    </source>
</evidence>
<dbReference type="InterPro" id="IPR003781">
    <property type="entry name" value="CoA-bd"/>
</dbReference>
<name>A0A1F4ULT4_UNCKA</name>
<dbReference type="InterPro" id="IPR001433">
    <property type="entry name" value="OxRdtase_FAD/NAD-bd"/>
</dbReference>
<dbReference type="GO" id="GO:0016491">
    <property type="term" value="F:oxidoreductase activity"/>
    <property type="evidence" value="ECO:0007669"/>
    <property type="project" value="InterPro"/>
</dbReference>
<dbReference type="InterPro" id="IPR036291">
    <property type="entry name" value="NAD(P)-bd_dom_sf"/>
</dbReference>
<dbReference type="InterPro" id="IPR011761">
    <property type="entry name" value="ATP-grasp"/>
</dbReference>
<dbReference type="Pfam" id="PF13380">
    <property type="entry name" value="CoA_binding_2"/>
    <property type="match status" value="1"/>
</dbReference>
<dbReference type="Pfam" id="PF19045">
    <property type="entry name" value="Ligase_CoA_2"/>
    <property type="match status" value="1"/>
</dbReference>
<dbReference type="Pfam" id="PF00175">
    <property type="entry name" value="NAD_binding_1"/>
    <property type="match status" value="1"/>
</dbReference>
<evidence type="ECO:0008006" key="9">
    <source>
        <dbReference type="Google" id="ProtNLM"/>
    </source>
</evidence>
<dbReference type="PROSITE" id="PS51384">
    <property type="entry name" value="FAD_FR"/>
    <property type="match status" value="1"/>
</dbReference>
<dbReference type="Gene3D" id="3.30.470.20">
    <property type="entry name" value="ATP-grasp fold, B domain"/>
    <property type="match status" value="1"/>
</dbReference>
<dbReference type="Pfam" id="PF13549">
    <property type="entry name" value="ATP-grasp_5"/>
    <property type="match status" value="1"/>
</dbReference>
<feature type="domain" description="ATP-grasp" evidence="5">
    <location>
        <begin position="508"/>
        <end position="544"/>
    </location>
</feature>
<keyword evidence="1" id="KW-0436">Ligase</keyword>
<dbReference type="Gene3D" id="3.40.50.720">
    <property type="entry name" value="NAD(P)-binding Rossmann-like Domain"/>
    <property type="match status" value="1"/>
</dbReference>
<dbReference type="GO" id="GO:0043758">
    <property type="term" value="F:acetate-CoA ligase (ADP-forming) activity"/>
    <property type="evidence" value="ECO:0007669"/>
    <property type="project" value="InterPro"/>
</dbReference>
<dbReference type="PANTHER" id="PTHR43334:SF1">
    <property type="entry name" value="3-HYDROXYPROPIONATE--COA LIGASE [ADP-FORMING]"/>
    <property type="match status" value="1"/>
</dbReference>
<dbReference type="SUPFAM" id="SSF52210">
    <property type="entry name" value="Succinyl-CoA synthetase domains"/>
    <property type="match status" value="2"/>
</dbReference>
<evidence type="ECO:0000256" key="1">
    <source>
        <dbReference type="ARBA" id="ARBA00022598"/>
    </source>
</evidence>
<dbReference type="InterPro" id="IPR017938">
    <property type="entry name" value="Riboflavin_synthase-like_b-brl"/>
</dbReference>
<dbReference type="SUPFAM" id="SSF51735">
    <property type="entry name" value="NAD(P)-binding Rossmann-fold domains"/>
    <property type="match status" value="1"/>
</dbReference>
<dbReference type="Gene3D" id="3.40.50.261">
    <property type="entry name" value="Succinyl-CoA synthetase domains"/>
    <property type="match status" value="2"/>
</dbReference>
<comment type="caution">
    <text evidence="7">The sequence shown here is derived from an EMBL/GenBank/DDBJ whole genome shotgun (WGS) entry which is preliminary data.</text>
</comment>